<dbReference type="SUPFAM" id="SSF55326">
    <property type="entry name" value="PurM N-terminal domain-like"/>
    <property type="match status" value="1"/>
</dbReference>
<dbReference type="NCBIfam" id="TIGR01379">
    <property type="entry name" value="thiL"/>
    <property type="match status" value="1"/>
</dbReference>
<feature type="binding site" evidence="1">
    <location>
        <position position="246"/>
    </location>
    <ligand>
        <name>ATP</name>
        <dbReference type="ChEBI" id="CHEBI:30616"/>
    </ligand>
</feature>
<feature type="binding site" evidence="1">
    <location>
        <position position="92"/>
    </location>
    <ligand>
        <name>Mg(2+)</name>
        <dbReference type="ChEBI" id="CHEBI:18420"/>
        <label>3</label>
    </ligand>
</feature>
<feature type="binding site" evidence="1">
    <location>
        <position position="92"/>
    </location>
    <ligand>
        <name>Mg(2+)</name>
        <dbReference type="ChEBI" id="CHEBI:18420"/>
        <label>4</label>
    </ligand>
</feature>
<evidence type="ECO:0000313" key="4">
    <source>
        <dbReference type="Proteomes" id="UP000616114"/>
    </source>
</evidence>
<feature type="binding site" evidence="1">
    <location>
        <position position="70"/>
    </location>
    <ligand>
        <name>substrate</name>
    </ligand>
</feature>
<sequence length="387" mass="38780">MTLRCADLGEDGLLARILPLVDPDRHPPGPERPFAEARGGVLLGPGDDAAVVRAPGDQVITTDMLVEGRDFHRDWGDGTALGIKAAAQNLADVAAMGARPTGLVVALGLPGDVPVAFVENLASGLAAEAARGGAAVLGGDLSGAGEITVSVTAFGALDGRPPVTRSGARPGDLVALAGTVGRAAAGLELLLAGYRPGAFGEADCGLAGAEPHALDALIGAQLSPRPPYLSGPEAARAGARALIDASDGLVQDLGRVAAASGVRIEIDGSSPALRALTAELLPAARLLGTVRPEEEAADEAAREDATPQEQARRWLLGGGEDHGLLAVFPATGTPEHAGTPGCPSLPVGFQIVGRVLAAEDGQAQAGLVSVDGVPADPHSGFSHFRQG</sequence>
<reference evidence="3" key="1">
    <citation type="journal article" date="2014" name="Int. J. Syst. Evol. Microbiol.">
        <title>Complete genome sequence of Corynebacterium casei LMG S-19264T (=DSM 44701T), isolated from a smear-ripened cheese.</title>
        <authorList>
            <consortium name="US DOE Joint Genome Institute (JGI-PGF)"/>
            <person name="Walter F."/>
            <person name="Albersmeier A."/>
            <person name="Kalinowski J."/>
            <person name="Ruckert C."/>
        </authorList>
    </citation>
    <scope>NUCLEOTIDE SEQUENCE</scope>
    <source>
        <strain evidence="3">CGMCC 1.12785</strain>
    </source>
</reference>
<dbReference type="GO" id="GO:0009228">
    <property type="term" value="P:thiamine biosynthetic process"/>
    <property type="evidence" value="ECO:0007669"/>
    <property type="project" value="UniProtKB-KW"/>
</dbReference>
<organism evidence="3 4">
    <name type="scientific">Sediminivirga luteola</name>
    <dbReference type="NCBI Taxonomy" id="1774748"/>
    <lineage>
        <taxon>Bacteria</taxon>
        <taxon>Bacillati</taxon>
        <taxon>Actinomycetota</taxon>
        <taxon>Actinomycetes</taxon>
        <taxon>Micrococcales</taxon>
        <taxon>Brevibacteriaceae</taxon>
        <taxon>Sediminivirga</taxon>
    </lineage>
</organism>
<feature type="binding site" evidence="1">
    <location>
        <begin position="139"/>
        <end position="140"/>
    </location>
    <ligand>
        <name>ATP</name>
        <dbReference type="ChEBI" id="CHEBI:30616"/>
    </ligand>
</feature>
<dbReference type="PANTHER" id="PTHR30270:SF0">
    <property type="entry name" value="THIAMINE-MONOPHOSPHATE KINASE"/>
    <property type="match status" value="1"/>
</dbReference>
<gene>
    <name evidence="1 3" type="primary">thiL</name>
    <name evidence="3" type="ORF">GCM10011333_02190</name>
</gene>
<comment type="caution">
    <text evidence="3">The sequence shown here is derived from an EMBL/GenBank/DDBJ whole genome shotgun (WGS) entry which is preliminary data.</text>
</comment>
<comment type="function">
    <text evidence="1">Catalyzes the ATP-dependent phosphorylation of thiamine-monophosphate (TMP) to form thiamine-pyrophosphate (TPP), the active form of vitamin B1.</text>
</comment>
<dbReference type="UniPathway" id="UPA00060">
    <property type="reaction ID" value="UER00142"/>
</dbReference>
<keyword evidence="1" id="KW-0067">ATP-binding</keyword>
<dbReference type="AlphaFoldDB" id="A0A8J2TVG6"/>
<dbReference type="CDD" id="cd02194">
    <property type="entry name" value="ThiL"/>
    <property type="match status" value="1"/>
</dbReference>
<feature type="binding site" evidence="1">
    <location>
        <position position="48"/>
    </location>
    <ligand>
        <name>Mg(2+)</name>
        <dbReference type="ChEBI" id="CHEBI:18420"/>
        <label>3</label>
    </ligand>
</feature>
<feature type="binding site" evidence="1">
    <location>
        <position position="244"/>
    </location>
    <ligand>
        <name>Mg(2+)</name>
        <dbReference type="ChEBI" id="CHEBI:18420"/>
        <label>3</label>
    </ligand>
</feature>
<feature type="binding site" evidence="1">
    <location>
        <position position="165"/>
    </location>
    <ligand>
        <name>ATP</name>
        <dbReference type="ChEBI" id="CHEBI:30616"/>
    </ligand>
</feature>
<dbReference type="RefSeq" id="WP_229744843.1">
    <property type="nucleotide sequence ID" value="NZ_BMFY01000001.1"/>
</dbReference>
<keyword evidence="1" id="KW-0460">Magnesium</keyword>
<evidence type="ECO:0000256" key="1">
    <source>
        <dbReference type="HAMAP-Rule" id="MF_02128"/>
    </source>
</evidence>
<feature type="binding site" evidence="1">
    <location>
        <position position="320"/>
    </location>
    <ligand>
        <name>substrate</name>
    </ligand>
</feature>
<dbReference type="EC" id="2.7.4.16" evidence="1"/>
<feature type="binding site" evidence="1">
    <location>
        <position position="48"/>
    </location>
    <ligand>
        <name>Mg(2+)</name>
        <dbReference type="ChEBI" id="CHEBI:18420"/>
        <label>4</label>
    </ligand>
</feature>
<dbReference type="GO" id="GO:0000287">
    <property type="term" value="F:magnesium ion binding"/>
    <property type="evidence" value="ECO:0007669"/>
    <property type="project" value="UniProtKB-UniRule"/>
</dbReference>
<feature type="binding site" evidence="1">
    <location>
        <position position="381"/>
    </location>
    <ligand>
        <name>substrate</name>
    </ligand>
</feature>
<dbReference type="InterPro" id="IPR006283">
    <property type="entry name" value="ThiL-like"/>
</dbReference>
<reference evidence="3" key="2">
    <citation type="submission" date="2020-09" db="EMBL/GenBank/DDBJ databases">
        <authorList>
            <person name="Sun Q."/>
            <person name="Zhou Y."/>
        </authorList>
    </citation>
    <scope>NUCLEOTIDE SEQUENCE</scope>
    <source>
        <strain evidence="3">CGMCC 1.12785</strain>
    </source>
</reference>
<dbReference type="Gene3D" id="3.30.1330.10">
    <property type="entry name" value="PurM-like, N-terminal domain"/>
    <property type="match status" value="1"/>
</dbReference>
<proteinExistence type="inferred from homology"/>
<feature type="binding site" evidence="1">
    <location>
        <position position="61"/>
    </location>
    <ligand>
        <name>Mg(2+)</name>
        <dbReference type="ChEBI" id="CHEBI:18420"/>
        <label>4</label>
    </ligand>
</feature>
<keyword evidence="4" id="KW-1185">Reference proteome</keyword>
<keyword evidence="1" id="KW-0808">Transferase</keyword>
<comment type="pathway">
    <text evidence="1">Cofactor biosynthesis; thiamine diphosphate biosynthesis; thiamine diphosphate from thiamine phosphate: step 1/1.</text>
</comment>
<feature type="binding site" evidence="1">
    <location>
        <position position="247"/>
    </location>
    <ligand>
        <name>Mg(2+)</name>
        <dbReference type="ChEBI" id="CHEBI:18420"/>
        <label>5</label>
    </ligand>
</feature>
<dbReference type="Gene3D" id="3.90.650.10">
    <property type="entry name" value="PurM-like C-terminal domain"/>
    <property type="match status" value="1"/>
</dbReference>
<dbReference type="GO" id="GO:0009030">
    <property type="term" value="F:thiamine-phosphate kinase activity"/>
    <property type="evidence" value="ECO:0007669"/>
    <property type="project" value="UniProtKB-UniRule"/>
</dbReference>
<comment type="catalytic activity">
    <reaction evidence="1">
        <text>thiamine phosphate + ATP = thiamine diphosphate + ADP</text>
        <dbReference type="Rhea" id="RHEA:15913"/>
        <dbReference type="ChEBI" id="CHEBI:30616"/>
        <dbReference type="ChEBI" id="CHEBI:37575"/>
        <dbReference type="ChEBI" id="CHEBI:58937"/>
        <dbReference type="ChEBI" id="CHEBI:456216"/>
        <dbReference type="EC" id="2.7.4.16"/>
    </reaction>
</comment>
<comment type="similarity">
    <text evidence="1">Belongs to the thiamine-monophosphate kinase family.</text>
</comment>
<keyword evidence="1" id="KW-0784">Thiamine biosynthesis</keyword>
<dbReference type="InterPro" id="IPR016188">
    <property type="entry name" value="PurM-like_N"/>
</dbReference>
<dbReference type="EMBL" id="BMFY01000001">
    <property type="protein sequence ID" value="GGA03111.1"/>
    <property type="molecule type" value="Genomic_DNA"/>
</dbReference>
<dbReference type="HAMAP" id="MF_02128">
    <property type="entry name" value="TMP_kinase"/>
    <property type="match status" value="1"/>
</dbReference>
<dbReference type="InterPro" id="IPR036921">
    <property type="entry name" value="PurM-like_N_sf"/>
</dbReference>
<dbReference type="Pfam" id="PF00586">
    <property type="entry name" value="AIRS"/>
    <property type="match status" value="1"/>
</dbReference>
<feature type="binding site" evidence="1">
    <location>
        <position position="92"/>
    </location>
    <ligand>
        <name>Mg(2+)</name>
        <dbReference type="ChEBI" id="CHEBI:18420"/>
        <label>2</label>
    </ligand>
</feature>
<accession>A0A8J2TVG6</accession>
<feature type="binding site" evidence="1">
    <location>
        <position position="140"/>
    </location>
    <ligand>
        <name>Mg(2+)</name>
        <dbReference type="ChEBI" id="CHEBI:18420"/>
        <label>1</label>
    </ligand>
</feature>
<dbReference type="Proteomes" id="UP000616114">
    <property type="component" value="Unassembled WGS sequence"/>
</dbReference>
<dbReference type="PANTHER" id="PTHR30270">
    <property type="entry name" value="THIAMINE-MONOPHOSPHATE KINASE"/>
    <property type="match status" value="1"/>
</dbReference>
<feature type="binding site" evidence="1">
    <location>
        <position position="63"/>
    </location>
    <ligand>
        <name>Mg(2+)</name>
        <dbReference type="ChEBI" id="CHEBI:18420"/>
        <label>1</label>
    </ligand>
</feature>
<evidence type="ECO:0000313" key="3">
    <source>
        <dbReference type="EMBL" id="GGA03111.1"/>
    </source>
</evidence>
<feature type="domain" description="PurM-like N-terminal" evidence="2">
    <location>
        <begin position="46"/>
        <end position="156"/>
    </location>
</feature>
<name>A0A8J2TVG6_9MICO</name>
<dbReference type="GO" id="GO:0009229">
    <property type="term" value="P:thiamine diphosphate biosynthetic process"/>
    <property type="evidence" value="ECO:0007669"/>
    <property type="project" value="UniProtKB-UniRule"/>
</dbReference>
<feature type="binding site" evidence="1">
    <location>
        <position position="62"/>
    </location>
    <ligand>
        <name>Mg(2+)</name>
        <dbReference type="ChEBI" id="CHEBI:18420"/>
        <label>1</label>
    </ligand>
</feature>
<dbReference type="SUPFAM" id="SSF56042">
    <property type="entry name" value="PurM C-terminal domain-like"/>
    <property type="match status" value="1"/>
</dbReference>
<evidence type="ECO:0000259" key="2">
    <source>
        <dbReference type="Pfam" id="PF00586"/>
    </source>
</evidence>
<comment type="caution">
    <text evidence="1">Lacks conserved residue(s) required for the propagation of feature annotation.</text>
</comment>
<comment type="miscellaneous">
    <text evidence="1">Reaction mechanism of ThiL seems to utilize a direct, inline transfer of the gamma-phosphate of ATP to TMP rather than a phosphorylated enzyme intermediate.</text>
</comment>
<keyword evidence="1" id="KW-0479">Metal-binding</keyword>
<keyword evidence="1 3" id="KW-0418">Kinase</keyword>
<keyword evidence="1" id="KW-0547">Nucleotide-binding</keyword>
<feature type="binding site" evidence="1">
    <location>
        <position position="63"/>
    </location>
    <ligand>
        <name>Mg(2+)</name>
        <dbReference type="ChEBI" id="CHEBI:18420"/>
        <label>2</label>
    </ligand>
</feature>
<dbReference type="InterPro" id="IPR036676">
    <property type="entry name" value="PurM-like_C_sf"/>
</dbReference>
<dbReference type="GO" id="GO:0005524">
    <property type="term" value="F:ATP binding"/>
    <property type="evidence" value="ECO:0007669"/>
    <property type="project" value="UniProtKB-UniRule"/>
</dbReference>
<protein>
    <recommendedName>
        <fullName evidence="1">Thiamine-monophosphate kinase</fullName>
        <shortName evidence="1">TMP kinase</shortName>
        <shortName evidence="1">Thiamine-phosphate kinase</shortName>
        <ecNumber evidence="1">2.7.4.16</ecNumber>
    </recommendedName>
</protein>